<dbReference type="InParanoid" id="G4YED0"/>
<name>G4YED0_PHYSP</name>
<evidence type="ECO:0000313" key="2">
    <source>
        <dbReference type="EMBL" id="EGZ26837.1"/>
    </source>
</evidence>
<dbReference type="InterPro" id="IPR012337">
    <property type="entry name" value="RNaseH-like_sf"/>
</dbReference>
<sequence length="65" mass="7401">SVYDFWVTTGSRWPTLRELALNVFSLVASSAASKRTFSTRNFIHNKLRNALSAPKIEKLLYIKAN</sequence>
<feature type="non-terminal residue" evidence="2">
    <location>
        <position position="1"/>
    </location>
</feature>
<evidence type="ECO:0000313" key="3">
    <source>
        <dbReference type="Proteomes" id="UP000002640"/>
    </source>
</evidence>
<dbReference type="RefSeq" id="XP_009514112.1">
    <property type="nucleotide sequence ID" value="XM_009515817.1"/>
</dbReference>
<dbReference type="SMR" id="G4YED0"/>
<feature type="domain" description="HAT C-terminal dimerisation" evidence="1">
    <location>
        <begin position="2"/>
        <end position="64"/>
    </location>
</feature>
<dbReference type="InterPro" id="IPR008906">
    <property type="entry name" value="HATC_C_dom"/>
</dbReference>
<gene>
    <name evidence="2" type="ORF">PHYSODRAFT_421526</name>
</gene>
<feature type="non-terminal residue" evidence="2">
    <location>
        <position position="65"/>
    </location>
</feature>
<dbReference type="Proteomes" id="UP000002640">
    <property type="component" value="Unassembled WGS sequence"/>
</dbReference>
<evidence type="ECO:0000259" key="1">
    <source>
        <dbReference type="Pfam" id="PF05699"/>
    </source>
</evidence>
<keyword evidence="3" id="KW-1185">Reference proteome</keyword>
<reference evidence="2 3" key="1">
    <citation type="journal article" date="2006" name="Science">
        <title>Phytophthora genome sequences uncover evolutionary origins and mechanisms of pathogenesis.</title>
        <authorList>
            <person name="Tyler B.M."/>
            <person name="Tripathy S."/>
            <person name="Zhang X."/>
            <person name="Dehal P."/>
            <person name="Jiang R.H."/>
            <person name="Aerts A."/>
            <person name="Arredondo F.D."/>
            <person name="Baxter L."/>
            <person name="Bensasson D."/>
            <person name="Beynon J.L."/>
            <person name="Chapman J."/>
            <person name="Damasceno C.M."/>
            <person name="Dorrance A.E."/>
            <person name="Dou D."/>
            <person name="Dickerman A.W."/>
            <person name="Dubchak I.L."/>
            <person name="Garbelotto M."/>
            <person name="Gijzen M."/>
            <person name="Gordon S.G."/>
            <person name="Govers F."/>
            <person name="Grunwald N.J."/>
            <person name="Huang W."/>
            <person name="Ivors K.L."/>
            <person name="Jones R.W."/>
            <person name="Kamoun S."/>
            <person name="Krampis K."/>
            <person name="Lamour K.H."/>
            <person name="Lee M.K."/>
            <person name="McDonald W.H."/>
            <person name="Medina M."/>
            <person name="Meijer H.J."/>
            <person name="Nordberg E.K."/>
            <person name="Maclean D.J."/>
            <person name="Ospina-Giraldo M.D."/>
            <person name="Morris P.F."/>
            <person name="Phuntumart V."/>
            <person name="Putnam N.H."/>
            <person name="Rash S."/>
            <person name="Rose J.K."/>
            <person name="Sakihama Y."/>
            <person name="Salamov A.A."/>
            <person name="Savidor A."/>
            <person name="Scheuring C.F."/>
            <person name="Smith B.M."/>
            <person name="Sobral B.W."/>
            <person name="Terry A."/>
            <person name="Torto-Alalibo T.A."/>
            <person name="Win J."/>
            <person name="Xu Z."/>
            <person name="Zhang H."/>
            <person name="Grigoriev I.V."/>
            <person name="Rokhsar D.S."/>
            <person name="Boore J.L."/>
        </authorList>
    </citation>
    <scope>NUCLEOTIDE SEQUENCE [LARGE SCALE GENOMIC DNA]</scope>
    <source>
        <strain evidence="2 3">P6497</strain>
    </source>
</reference>
<dbReference type="GeneID" id="20652169"/>
<dbReference type="SUPFAM" id="SSF53098">
    <property type="entry name" value="Ribonuclease H-like"/>
    <property type="match status" value="1"/>
</dbReference>
<dbReference type="KEGG" id="psoj:PHYSODRAFT_421526"/>
<dbReference type="GO" id="GO:0046983">
    <property type="term" value="F:protein dimerization activity"/>
    <property type="evidence" value="ECO:0007669"/>
    <property type="project" value="InterPro"/>
</dbReference>
<dbReference type="AlphaFoldDB" id="G4YED0"/>
<organism evidence="2 3">
    <name type="scientific">Phytophthora sojae (strain P6497)</name>
    <name type="common">Soybean stem and root rot agent</name>
    <name type="synonym">Phytophthora megasperma f. sp. glycines</name>
    <dbReference type="NCBI Taxonomy" id="1094619"/>
    <lineage>
        <taxon>Eukaryota</taxon>
        <taxon>Sar</taxon>
        <taxon>Stramenopiles</taxon>
        <taxon>Oomycota</taxon>
        <taxon>Peronosporomycetes</taxon>
        <taxon>Peronosporales</taxon>
        <taxon>Peronosporaceae</taxon>
        <taxon>Phytophthora</taxon>
    </lineage>
</organism>
<dbReference type="EMBL" id="JH159151">
    <property type="protein sequence ID" value="EGZ26837.1"/>
    <property type="molecule type" value="Genomic_DNA"/>
</dbReference>
<proteinExistence type="predicted"/>
<dbReference type="Pfam" id="PF05699">
    <property type="entry name" value="Dimer_Tnp_hAT"/>
    <property type="match status" value="1"/>
</dbReference>
<accession>G4YED0</accession>
<protein>
    <recommendedName>
        <fullName evidence="1">HAT C-terminal dimerisation domain-containing protein</fullName>
    </recommendedName>
</protein>